<name>P73258_SYNY3</name>
<feature type="chain" id="PRO_5004161528" evidence="4">
    <location>
        <begin position="20"/>
        <end position="148"/>
    </location>
</feature>
<dbReference type="InterPro" id="IPR020084">
    <property type="entry name" value="NUDIX_hydrolase_CS"/>
</dbReference>
<dbReference type="PhylomeDB" id="P73258"/>
<gene>
    <name evidence="6" type="ordered locus">slr1134</name>
</gene>
<dbReference type="InParanoid" id="P73258"/>
<dbReference type="CDD" id="cd18873">
    <property type="entry name" value="NUDIX_NadM_like"/>
    <property type="match status" value="1"/>
</dbReference>
<dbReference type="FunCoup" id="P73258">
    <property type="interactions" value="57"/>
</dbReference>
<reference evidence="6 7" key="1">
    <citation type="journal article" date="1995" name="DNA Res.">
        <title>Sequence analysis of the genome of the unicellular cyanobacterium Synechocystis sp. strain PCC6803. I. Sequence features in the 1 Mb region from map positions 64% to 92% of the genome.</title>
        <authorList>
            <person name="Kaneko T."/>
            <person name="Tanaka A."/>
            <person name="Sato S."/>
            <person name="Kotani H."/>
            <person name="Sazuka T."/>
            <person name="Miyajima N."/>
            <person name="Sugiura M."/>
            <person name="Tabata S."/>
        </authorList>
    </citation>
    <scope>NUCLEOTIDE SEQUENCE [LARGE SCALE GENOMIC DNA]</scope>
    <source>
        <strain evidence="7">ATCC 27184 / PCC 6803 / Kazusa</strain>
    </source>
</reference>
<comment type="similarity">
    <text evidence="1 3">Belongs to the Nudix hydrolase family.</text>
</comment>
<dbReference type="InterPro" id="IPR000086">
    <property type="entry name" value="NUDIX_hydrolase_dom"/>
</dbReference>
<protein>
    <submittedName>
        <fullName evidence="6">Slr1134 protein</fullName>
    </submittedName>
</protein>
<feature type="domain" description="Nudix hydrolase" evidence="5">
    <location>
        <begin position="12"/>
        <end position="141"/>
    </location>
</feature>
<dbReference type="EMBL" id="BA000022">
    <property type="protein sequence ID" value="BAA17285.1"/>
    <property type="molecule type" value="Genomic_DNA"/>
</dbReference>
<evidence type="ECO:0000259" key="5">
    <source>
        <dbReference type="PROSITE" id="PS51462"/>
    </source>
</evidence>
<dbReference type="InterPro" id="IPR015797">
    <property type="entry name" value="NUDIX_hydrolase-like_dom_sf"/>
</dbReference>
<dbReference type="AlphaFoldDB" id="P73258"/>
<evidence type="ECO:0000313" key="6">
    <source>
        <dbReference type="EMBL" id="BAA17285.1"/>
    </source>
</evidence>
<keyword evidence="4" id="KW-0732">Signal</keyword>
<proteinExistence type="inferred from homology"/>
<dbReference type="PIR" id="S77438">
    <property type="entry name" value="S77438"/>
</dbReference>
<dbReference type="InterPro" id="IPR020476">
    <property type="entry name" value="Nudix_hydrolase"/>
</dbReference>
<dbReference type="SUPFAM" id="SSF55811">
    <property type="entry name" value="Nudix"/>
    <property type="match status" value="1"/>
</dbReference>
<evidence type="ECO:0000256" key="2">
    <source>
        <dbReference type="ARBA" id="ARBA00022801"/>
    </source>
</evidence>
<dbReference type="PANTHER" id="PTHR43736">
    <property type="entry name" value="ADP-RIBOSE PYROPHOSPHATASE"/>
    <property type="match status" value="1"/>
</dbReference>
<dbReference type="PROSITE" id="PS51462">
    <property type="entry name" value="NUDIX"/>
    <property type="match status" value="1"/>
</dbReference>
<dbReference type="PANTHER" id="PTHR43736:SF1">
    <property type="entry name" value="DIHYDRONEOPTERIN TRIPHOSPHATE DIPHOSPHATASE"/>
    <property type="match status" value="1"/>
</dbReference>
<dbReference type="STRING" id="1148.gene:10498148"/>
<sequence>MWRYAQVFIKLLLRRPLSAVTVIPVLSDSSIVLVKRRDTGQWSLPGGLIDWGETVAITAARELQEETGLRLIKIDRLLGVYSSPDRDPRMHSVTISLVVKAQGDLLIGDRQEISEVKAFAVEDLPLGALSHDHDQQLQDFLRGETIIA</sequence>
<dbReference type="Proteomes" id="UP000001425">
    <property type="component" value="Chromosome"/>
</dbReference>
<dbReference type="PROSITE" id="PS00893">
    <property type="entry name" value="NUDIX_BOX"/>
    <property type="match status" value="1"/>
</dbReference>
<dbReference type="PRINTS" id="PR00502">
    <property type="entry name" value="NUDIXFAMILY"/>
</dbReference>
<accession>P73258</accession>
<keyword evidence="2 3" id="KW-0378">Hydrolase</keyword>
<dbReference type="GO" id="GO:0016787">
    <property type="term" value="F:hydrolase activity"/>
    <property type="evidence" value="ECO:0007669"/>
    <property type="project" value="UniProtKB-KW"/>
</dbReference>
<evidence type="ECO:0000256" key="3">
    <source>
        <dbReference type="RuleBase" id="RU003476"/>
    </source>
</evidence>
<dbReference type="Pfam" id="PF00293">
    <property type="entry name" value="NUDIX"/>
    <property type="match status" value="1"/>
</dbReference>
<organism evidence="6 7">
    <name type="scientific">Synechocystis sp. (strain ATCC 27184 / PCC 6803 / Kazusa)</name>
    <dbReference type="NCBI Taxonomy" id="1111708"/>
    <lineage>
        <taxon>Bacteria</taxon>
        <taxon>Bacillati</taxon>
        <taxon>Cyanobacteriota</taxon>
        <taxon>Cyanophyceae</taxon>
        <taxon>Synechococcales</taxon>
        <taxon>Merismopediaceae</taxon>
        <taxon>Synechocystis</taxon>
    </lineage>
</organism>
<evidence type="ECO:0000256" key="4">
    <source>
        <dbReference type="SAM" id="SignalP"/>
    </source>
</evidence>
<evidence type="ECO:0000313" key="7">
    <source>
        <dbReference type="Proteomes" id="UP000001425"/>
    </source>
</evidence>
<keyword evidence="7" id="KW-1185">Reference proteome</keyword>
<dbReference type="EnsemblBacteria" id="BAA17285">
    <property type="protein sequence ID" value="BAA17285"/>
    <property type="gene ID" value="BAA17285"/>
</dbReference>
<dbReference type="KEGG" id="syn:slr1134"/>
<reference evidence="6 7" key="2">
    <citation type="journal article" date="1996" name="DNA Res.">
        <title>Sequence analysis of the genome of the unicellular cyanobacterium Synechocystis sp. strain PCC6803. II. Sequence determination of the entire genome and assignment of potential protein-coding regions.</title>
        <authorList>
            <person name="Kaneko T."/>
            <person name="Sato S."/>
            <person name="Kotani H."/>
            <person name="Tanaka A."/>
            <person name="Asamizu E."/>
            <person name="Nakamura Y."/>
            <person name="Miyajima N."/>
            <person name="Hirosawa M."/>
            <person name="Sugiura M."/>
            <person name="Sasamoto S."/>
            <person name="Kimura T."/>
            <person name="Hosouchi T."/>
            <person name="Matsuno A."/>
            <person name="Muraki A."/>
            <person name="Nakazaki N."/>
            <person name="Naruo K."/>
            <person name="Okumura S."/>
            <person name="Shimpo S."/>
            <person name="Takeuchi C."/>
            <person name="Wada T."/>
            <person name="Watanabe A."/>
            <person name="Yamada M."/>
            <person name="Yasuda M."/>
            <person name="Tabata S."/>
        </authorList>
    </citation>
    <scope>NUCLEOTIDE SEQUENCE [LARGE SCALE GENOMIC DNA]</scope>
    <source>
        <strain evidence="7">ATCC 27184 / PCC 6803 / Kazusa</strain>
    </source>
</reference>
<evidence type="ECO:0000256" key="1">
    <source>
        <dbReference type="ARBA" id="ARBA00005582"/>
    </source>
</evidence>
<dbReference type="PaxDb" id="1148-1652363"/>
<feature type="signal peptide" evidence="4">
    <location>
        <begin position="1"/>
        <end position="19"/>
    </location>
</feature>
<dbReference type="eggNOG" id="COG1051">
    <property type="taxonomic scope" value="Bacteria"/>
</dbReference>
<dbReference type="Gene3D" id="3.90.79.10">
    <property type="entry name" value="Nucleoside Triphosphate Pyrophosphohydrolase"/>
    <property type="match status" value="1"/>
</dbReference>